<gene>
    <name evidence="3" type="ORF">PZ740_13585</name>
</gene>
<dbReference type="AlphaFoldDB" id="A0AAP3XSV2"/>
<evidence type="ECO:0000256" key="1">
    <source>
        <dbReference type="SAM" id="SignalP"/>
    </source>
</evidence>
<evidence type="ECO:0000313" key="4">
    <source>
        <dbReference type="Proteomes" id="UP001301140"/>
    </source>
</evidence>
<accession>A0AAP3XSV2</accession>
<organism evidence="3 4">
    <name type="scientific">Marinimicrococcus flavescens</name>
    <dbReference type="NCBI Taxonomy" id="3031815"/>
    <lineage>
        <taxon>Bacteria</taxon>
        <taxon>Pseudomonadati</taxon>
        <taxon>Pseudomonadota</taxon>
        <taxon>Alphaproteobacteria</taxon>
        <taxon>Geminicoccales</taxon>
        <taxon>Geminicoccaceae</taxon>
        <taxon>Marinimicrococcus</taxon>
    </lineage>
</organism>
<feature type="signal peptide" evidence="1">
    <location>
        <begin position="1"/>
        <end position="22"/>
    </location>
</feature>
<dbReference type="PANTHER" id="PTHR34406:SF1">
    <property type="entry name" value="PROTEIN YCEI"/>
    <property type="match status" value="1"/>
</dbReference>
<feature type="chain" id="PRO_5042815463" evidence="1">
    <location>
        <begin position="23"/>
        <end position="190"/>
    </location>
</feature>
<dbReference type="Gene3D" id="2.40.128.110">
    <property type="entry name" value="Lipid/polyisoprenoid-binding, YceI-like"/>
    <property type="match status" value="1"/>
</dbReference>
<sequence length="190" mass="19871">MRRAVFALAFAAAALPAAVAQAAAAGWRPDPAASSLSFEARQGTSRLTGGFERFEASIEFDPARPEAAAIEVTVDVTSLRLGDPSRRGEVLSQAGLDAGAFARATYETVSVTPLGDDRYAIEARLTLRGVTQPVSHDAVIRVSGDEARAEGLVPVDRNAFGVGQGPFASEEVMAAEVLVRFAIAARRAGE</sequence>
<keyword evidence="4" id="KW-1185">Reference proteome</keyword>
<dbReference type="Proteomes" id="UP001301140">
    <property type="component" value="Unassembled WGS sequence"/>
</dbReference>
<dbReference type="SUPFAM" id="SSF101874">
    <property type="entry name" value="YceI-like"/>
    <property type="match status" value="1"/>
</dbReference>
<name>A0AAP3XSV2_9PROT</name>
<dbReference type="RefSeq" id="WP_327789837.1">
    <property type="nucleotide sequence ID" value="NZ_JARGEQ010000127.1"/>
</dbReference>
<dbReference type="InterPro" id="IPR036761">
    <property type="entry name" value="TTHA0802/YceI-like_sf"/>
</dbReference>
<evidence type="ECO:0000313" key="3">
    <source>
        <dbReference type="EMBL" id="MDF1587414.1"/>
    </source>
</evidence>
<dbReference type="EMBL" id="JARGEQ010000127">
    <property type="protein sequence ID" value="MDF1587414.1"/>
    <property type="molecule type" value="Genomic_DNA"/>
</dbReference>
<dbReference type="SMART" id="SM00867">
    <property type="entry name" value="YceI"/>
    <property type="match status" value="1"/>
</dbReference>
<dbReference type="PANTHER" id="PTHR34406">
    <property type="entry name" value="PROTEIN YCEI"/>
    <property type="match status" value="1"/>
</dbReference>
<evidence type="ECO:0000259" key="2">
    <source>
        <dbReference type="SMART" id="SM00867"/>
    </source>
</evidence>
<comment type="caution">
    <text evidence="3">The sequence shown here is derived from an EMBL/GenBank/DDBJ whole genome shotgun (WGS) entry which is preliminary data.</text>
</comment>
<feature type="domain" description="Lipid/polyisoprenoid-binding YceI-like" evidence="2">
    <location>
        <begin position="26"/>
        <end position="186"/>
    </location>
</feature>
<dbReference type="Pfam" id="PF04264">
    <property type="entry name" value="YceI"/>
    <property type="match status" value="1"/>
</dbReference>
<reference evidence="3 4" key="1">
    <citation type="submission" date="2023-03" db="EMBL/GenBank/DDBJ databases">
        <title>YIM 152171 draft genome.</title>
        <authorList>
            <person name="Yang Z."/>
        </authorList>
    </citation>
    <scope>NUCLEOTIDE SEQUENCE [LARGE SCALE GENOMIC DNA]</scope>
    <source>
        <strain evidence="3 4">YIM 152171</strain>
    </source>
</reference>
<protein>
    <submittedName>
        <fullName evidence="3">YceI family protein</fullName>
    </submittedName>
</protein>
<keyword evidence="1" id="KW-0732">Signal</keyword>
<dbReference type="InterPro" id="IPR007372">
    <property type="entry name" value="Lipid/polyisoprenoid-bd_YceI"/>
</dbReference>
<proteinExistence type="predicted"/>